<gene>
    <name evidence="8" type="primary">TSPAN19</name>
</gene>
<feature type="transmembrane region" description="Helical" evidence="7">
    <location>
        <begin position="266"/>
        <end position="286"/>
    </location>
</feature>
<feature type="transmembrane region" description="Helical" evidence="7">
    <location>
        <begin position="60"/>
        <end position="86"/>
    </location>
</feature>
<dbReference type="SUPFAM" id="SSF48652">
    <property type="entry name" value="Tetraspanin"/>
    <property type="match status" value="1"/>
</dbReference>
<comment type="subcellular location">
    <subcellularLocation>
        <location evidence="1 7">Membrane</location>
        <topology evidence="1 7">Multi-pass membrane protein</topology>
    </subcellularLocation>
</comment>
<dbReference type="PRINTS" id="PR00259">
    <property type="entry name" value="TMFOUR"/>
</dbReference>
<dbReference type="PANTHER" id="PTHR19282:SF527">
    <property type="entry name" value="TETRASPANIN"/>
    <property type="match status" value="1"/>
</dbReference>
<keyword evidence="4 7" id="KW-1133">Transmembrane helix</keyword>
<reference evidence="8" key="2">
    <citation type="submission" date="2025-08" db="UniProtKB">
        <authorList>
            <consortium name="Ensembl"/>
        </authorList>
    </citation>
    <scope>IDENTIFICATION</scope>
</reference>
<dbReference type="PANTHER" id="PTHR19282">
    <property type="entry name" value="TETRASPANIN"/>
    <property type="match status" value="1"/>
</dbReference>
<evidence type="ECO:0000256" key="4">
    <source>
        <dbReference type="ARBA" id="ARBA00022989"/>
    </source>
</evidence>
<dbReference type="GO" id="GO:0005886">
    <property type="term" value="C:plasma membrane"/>
    <property type="evidence" value="ECO:0007669"/>
    <property type="project" value="TreeGrafter"/>
</dbReference>
<evidence type="ECO:0000313" key="9">
    <source>
        <dbReference type="Proteomes" id="UP000001645"/>
    </source>
</evidence>
<accession>A0A803YEK1</accession>
<keyword evidence="9" id="KW-1185">Reference proteome</keyword>
<dbReference type="Pfam" id="PF00335">
    <property type="entry name" value="Tetraspanin"/>
    <property type="match status" value="1"/>
</dbReference>
<feature type="transmembrane region" description="Helical" evidence="7">
    <location>
        <begin position="106"/>
        <end position="131"/>
    </location>
</feature>
<evidence type="ECO:0000256" key="3">
    <source>
        <dbReference type="ARBA" id="ARBA00022692"/>
    </source>
</evidence>
<reference evidence="8 9" key="1">
    <citation type="journal article" date="2010" name="PLoS Biol.">
        <title>Multi-platform next-generation sequencing of the domestic turkey (Meleagris gallopavo): genome assembly and analysis.</title>
        <authorList>
            <person name="Dalloul R.A."/>
            <person name="Long J.A."/>
            <person name="Zimin A.V."/>
            <person name="Aslam L."/>
            <person name="Beal K."/>
            <person name="Blomberg L.A."/>
            <person name="Bouffard P."/>
            <person name="Burt D.W."/>
            <person name="Crasta O."/>
            <person name="Crooijmans R.P."/>
            <person name="Cooper K."/>
            <person name="Coulombe R.A."/>
            <person name="De S."/>
            <person name="Delany M.E."/>
            <person name="Dodgson J.B."/>
            <person name="Dong J.J."/>
            <person name="Evans C."/>
            <person name="Frederickson K.M."/>
            <person name="Flicek P."/>
            <person name="Florea L."/>
            <person name="Folkerts O."/>
            <person name="Groenen M.A."/>
            <person name="Harkins T.T."/>
            <person name="Herrero J."/>
            <person name="Hoffmann S."/>
            <person name="Megens H.J."/>
            <person name="Jiang A."/>
            <person name="de Jong P."/>
            <person name="Kaiser P."/>
            <person name="Kim H."/>
            <person name="Kim K.W."/>
            <person name="Kim S."/>
            <person name="Langenberger D."/>
            <person name="Lee M.K."/>
            <person name="Lee T."/>
            <person name="Mane S."/>
            <person name="Marcais G."/>
            <person name="Marz M."/>
            <person name="McElroy A.P."/>
            <person name="Modise T."/>
            <person name="Nefedov M."/>
            <person name="Notredame C."/>
            <person name="Paton I.R."/>
            <person name="Payne W.S."/>
            <person name="Pertea G."/>
            <person name="Prickett D."/>
            <person name="Puiu D."/>
            <person name="Qioa D."/>
            <person name="Raineri E."/>
            <person name="Ruffier M."/>
            <person name="Salzberg S.L."/>
            <person name="Schatz M.C."/>
            <person name="Scheuring C."/>
            <person name="Schmidt C.J."/>
            <person name="Schroeder S."/>
            <person name="Searle S.M."/>
            <person name="Smith E.J."/>
            <person name="Smith J."/>
            <person name="Sonstegard T.S."/>
            <person name="Stadler P.F."/>
            <person name="Tafer H."/>
            <person name="Tu Z.J."/>
            <person name="Van Tassell C.P."/>
            <person name="Vilella A.J."/>
            <person name="Williams K.P."/>
            <person name="Yorke J.A."/>
            <person name="Zhang L."/>
            <person name="Zhang H.B."/>
            <person name="Zhang X."/>
            <person name="Zhang Y."/>
            <person name="Reed K.M."/>
        </authorList>
    </citation>
    <scope>NUCLEOTIDE SEQUENCE [LARGE SCALE GENOMIC DNA]</scope>
</reference>
<dbReference type="FunFam" id="1.10.1450.10:FF:000025">
    <property type="entry name" value="Tetraspanin"/>
    <property type="match status" value="1"/>
</dbReference>
<sequence length="302" mass="35004">MKTIHKINGLIHSSFENSNEIQLLLKAVDLLLGKRKSIYLIYLLQFKTENRRMKLRDKLVTWKITLTVFNGIFLALGIMILTFGLWLLFDRSNLFGVLFSSGENQLVVRVSFMLLGVGSLIIFTSVVGFLGNVKKIRCLLVTYVCFQVLVFFTQIAISALIFLKKEVVYHQWNNRIDEVISDYGNKSLAEKEPVWNILNAVQQNMECCGRYNVTQWEKNKNKENHAQIPCSCTKSNLKKWFCDIPRNSTYTMGCEEYLDTWFENNVLILNGISISLLITQVFVITLSMKLFMNIRRNSIWPN</sequence>
<evidence type="ECO:0000256" key="2">
    <source>
        <dbReference type="ARBA" id="ARBA00006840"/>
    </source>
</evidence>
<keyword evidence="3 7" id="KW-0812">Transmembrane</keyword>
<dbReference type="Ensembl" id="ENSMGAT00000024948.1">
    <property type="protein sequence ID" value="ENSMGAP00000030198.1"/>
    <property type="gene ID" value="ENSMGAG00000017647.1"/>
</dbReference>
<organism evidence="8 9">
    <name type="scientific">Meleagris gallopavo</name>
    <name type="common">Wild turkey</name>
    <dbReference type="NCBI Taxonomy" id="9103"/>
    <lineage>
        <taxon>Eukaryota</taxon>
        <taxon>Metazoa</taxon>
        <taxon>Chordata</taxon>
        <taxon>Craniata</taxon>
        <taxon>Vertebrata</taxon>
        <taxon>Euteleostomi</taxon>
        <taxon>Archelosauria</taxon>
        <taxon>Archosauria</taxon>
        <taxon>Dinosauria</taxon>
        <taxon>Saurischia</taxon>
        <taxon>Theropoda</taxon>
        <taxon>Coelurosauria</taxon>
        <taxon>Aves</taxon>
        <taxon>Neognathae</taxon>
        <taxon>Galloanserae</taxon>
        <taxon>Galliformes</taxon>
        <taxon>Phasianidae</taxon>
        <taxon>Meleagridinae</taxon>
        <taxon>Meleagris</taxon>
    </lineage>
</organism>
<name>A0A803YEK1_MELGA</name>
<dbReference type="Gene3D" id="1.10.1450.10">
    <property type="entry name" value="Tetraspanin"/>
    <property type="match status" value="1"/>
</dbReference>
<evidence type="ECO:0000313" key="8">
    <source>
        <dbReference type="Ensembl" id="ENSMGAP00000030198.1"/>
    </source>
</evidence>
<feature type="disulfide bond" evidence="6">
    <location>
        <begin position="208"/>
        <end position="230"/>
    </location>
</feature>
<comment type="similarity">
    <text evidence="2 7">Belongs to the tetraspanin (TM4SF) family.</text>
</comment>
<dbReference type="InterPro" id="IPR008952">
    <property type="entry name" value="Tetraspanin_EC2_sf"/>
</dbReference>
<dbReference type="Proteomes" id="UP000001645">
    <property type="component" value="Chromosome 1"/>
</dbReference>
<protein>
    <recommendedName>
        <fullName evidence="7">Tetraspanin</fullName>
    </recommendedName>
</protein>
<dbReference type="AlphaFoldDB" id="A0A803YEK1"/>
<evidence type="ECO:0000256" key="7">
    <source>
        <dbReference type="RuleBase" id="RU361218"/>
    </source>
</evidence>
<dbReference type="InParanoid" id="A0A803YEK1"/>
<dbReference type="InterPro" id="IPR018499">
    <property type="entry name" value="Tetraspanin/Peripherin"/>
</dbReference>
<feature type="transmembrane region" description="Helical" evidence="7">
    <location>
        <begin position="138"/>
        <end position="163"/>
    </location>
</feature>
<dbReference type="PIRSF" id="PIRSF002419">
    <property type="entry name" value="Tetraspanin"/>
    <property type="match status" value="1"/>
</dbReference>
<keyword evidence="6" id="KW-1015">Disulfide bond</keyword>
<evidence type="ECO:0000256" key="5">
    <source>
        <dbReference type="ARBA" id="ARBA00023136"/>
    </source>
</evidence>
<dbReference type="OrthoDB" id="6361633at2759"/>
<dbReference type="InterPro" id="IPR000301">
    <property type="entry name" value="Tetraspanin_animals"/>
</dbReference>
<evidence type="ECO:0000256" key="6">
    <source>
        <dbReference type="PIRSR" id="PIRSR002419-1"/>
    </source>
</evidence>
<keyword evidence="5 7" id="KW-0472">Membrane</keyword>
<proteinExistence type="inferred from homology"/>
<dbReference type="GeneTree" id="ENSGT00940000163725"/>
<reference evidence="8" key="3">
    <citation type="submission" date="2025-09" db="UniProtKB">
        <authorList>
            <consortium name="Ensembl"/>
        </authorList>
    </citation>
    <scope>IDENTIFICATION</scope>
</reference>
<evidence type="ECO:0000256" key="1">
    <source>
        <dbReference type="ARBA" id="ARBA00004141"/>
    </source>
</evidence>